<reference evidence="6 7" key="1">
    <citation type="submission" date="2023-01" db="EMBL/GenBank/DDBJ databases">
        <title>Draft genome sequence of Nocardiopsis sp. RSe5-2 isolated from halophytes.</title>
        <authorList>
            <person name="Duangmal K."/>
            <person name="Chantavorakit T."/>
        </authorList>
    </citation>
    <scope>NUCLEOTIDE SEQUENCE [LARGE SCALE GENOMIC DNA]</scope>
    <source>
        <strain evidence="6 7">RSe5-2</strain>
    </source>
</reference>
<dbReference type="RefSeq" id="WP_270685769.1">
    <property type="nucleotide sequence ID" value="NZ_JAQFWQ010000027.1"/>
</dbReference>
<protein>
    <submittedName>
        <fullName evidence="6">HAD family phosphatase</fullName>
    </submittedName>
</protein>
<dbReference type="EMBL" id="JAQFWQ010000027">
    <property type="protein sequence ID" value="MDA2811315.1"/>
    <property type="molecule type" value="Genomic_DNA"/>
</dbReference>
<organism evidence="6 7">
    <name type="scientific">Nocardiopsis endophytica</name>
    <dbReference type="NCBI Taxonomy" id="3018445"/>
    <lineage>
        <taxon>Bacteria</taxon>
        <taxon>Bacillati</taxon>
        <taxon>Actinomycetota</taxon>
        <taxon>Actinomycetes</taxon>
        <taxon>Streptosporangiales</taxon>
        <taxon>Nocardiopsidaceae</taxon>
        <taxon>Nocardiopsis</taxon>
    </lineage>
</organism>
<accession>A0ABT4U304</accession>
<dbReference type="SFLD" id="SFLDS00003">
    <property type="entry name" value="Haloacid_Dehalogenase"/>
    <property type="match status" value="1"/>
</dbReference>
<evidence type="ECO:0000313" key="7">
    <source>
        <dbReference type="Proteomes" id="UP001527866"/>
    </source>
</evidence>
<dbReference type="PANTHER" id="PTHR46193:SF18">
    <property type="entry name" value="HEXITOL PHOSPHATASE B"/>
    <property type="match status" value="1"/>
</dbReference>
<evidence type="ECO:0000256" key="3">
    <source>
        <dbReference type="ARBA" id="ARBA00022723"/>
    </source>
</evidence>
<dbReference type="SFLD" id="SFLDG01129">
    <property type="entry name" value="C1.5:_HAD__Beta-PGM__Phosphata"/>
    <property type="match status" value="1"/>
</dbReference>
<dbReference type="Gene3D" id="3.40.50.1000">
    <property type="entry name" value="HAD superfamily/HAD-like"/>
    <property type="match status" value="1"/>
</dbReference>
<proteinExistence type="inferred from homology"/>
<dbReference type="InterPro" id="IPR006439">
    <property type="entry name" value="HAD-SF_hydro_IA"/>
</dbReference>
<comment type="caution">
    <text evidence="6">The sequence shown here is derived from an EMBL/GenBank/DDBJ whole genome shotgun (WGS) entry which is preliminary data.</text>
</comment>
<dbReference type="Proteomes" id="UP001527866">
    <property type="component" value="Unassembled WGS sequence"/>
</dbReference>
<comment type="similarity">
    <text evidence="2">Belongs to the HAD-like hydrolase superfamily. CbbY/CbbZ/Gph/YieH family.</text>
</comment>
<evidence type="ECO:0000256" key="5">
    <source>
        <dbReference type="ARBA" id="ARBA00023277"/>
    </source>
</evidence>
<keyword evidence="5" id="KW-0119">Carbohydrate metabolism</keyword>
<name>A0ABT4U304_9ACTN</name>
<dbReference type="InterPro" id="IPR051600">
    <property type="entry name" value="Beta-PGM-like"/>
</dbReference>
<keyword evidence="4" id="KW-0460">Magnesium</keyword>
<dbReference type="InterPro" id="IPR036412">
    <property type="entry name" value="HAD-like_sf"/>
</dbReference>
<keyword evidence="3" id="KW-0479">Metal-binding</keyword>
<dbReference type="SUPFAM" id="SSF56784">
    <property type="entry name" value="HAD-like"/>
    <property type="match status" value="1"/>
</dbReference>
<dbReference type="CDD" id="cd07505">
    <property type="entry name" value="HAD_BPGM-like"/>
    <property type="match status" value="1"/>
</dbReference>
<dbReference type="InterPro" id="IPR023198">
    <property type="entry name" value="PGP-like_dom2"/>
</dbReference>
<dbReference type="Gene3D" id="1.10.150.240">
    <property type="entry name" value="Putative phosphatase, domain 2"/>
    <property type="match status" value="1"/>
</dbReference>
<dbReference type="NCBIfam" id="TIGR01509">
    <property type="entry name" value="HAD-SF-IA-v3"/>
    <property type="match status" value="1"/>
</dbReference>
<evidence type="ECO:0000256" key="4">
    <source>
        <dbReference type="ARBA" id="ARBA00022842"/>
    </source>
</evidence>
<keyword evidence="7" id="KW-1185">Reference proteome</keyword>
<evidence type="ECO:0000256" key="2">
    <source>
        <dbReference type="ARBA" id="ARBA00006171"/>
    </source>
</evidence>
<dbReference type="InterPro" id="IPR023214">
    <property type="entry name" value="HAD_sf"/>
</dbReference>
<dbReference type="InterPro" id="IPR041492">
    <property type="entry name" value="HAD_2"/>
</dbReference>
<evidence type="ECO:0000313" key="6">
    <source>
        <dbReference type="EMBL" id="MDA2811315.1"/>
    </source>
</evidence>
<sequence length="231" mass="24155">MSSTPTRVLPDAVLFDMDGTLIDSEGLWAEAEAEVVAELGGVWTEEDHRRNVGGSADKVGRYVAGLPGVRAEPREVITRMQEAFGRRLAEGADPRPGAKELVAAVAASPVRSALVTSTERHLIDTAIGAIGLESFDLSVGGDEVDANKPHPEPYLKAARLLGVDPARCVAVEDSVVGVASAMAAGCATVAVPMMVPIEPAEGLTVIDTLEGVDLDWLAEVIQRHTARSAGV</sequence>
<gene>
    <name evidence="6" type="ORF">O4J56_11790</name>
</gene>
<dbReference type="SFLD" id="SFLDG01135">
    <property type="entry name" value="C1.5.6:_HAD__Beta-PGM__Phospha"/>
    <property type="match status" value="1"/>
</dbReference>
<evidence type="ECO:0000256" key="1">
    <source>
        <dbReference type="ARBA" id="ARBA00001946"/>
    </source>
</evidence>
<dbReference type="PANTHER" id="PTHR46193">
    <property type="entry name" value="6-PHOSPHOGLUCONATE PHOSPHATASE"/>
    <property type="match status" value="1"/>
</dbReference>
<comment type="cofactor">
    <cofactor evidence="1">
        <name>Mg(2+)</name>
        <dbReference type="ChEBI" id="CHEBI:18420"/>
    </cofactor>
</comment>
<dbReference type="Pfam" id="PF13419">
    <property type="entry name" value="HAD_2"/>
    <property type="match status" value="1"/>
</dbReference>